<dbReference type="OrthoDB" id="4839562at2759"/>
<evidence type="ECO:0000313" key="3">
    <source>
        <dbReference type="Proteomes" id="UP000434172"/>
    </source>
</evidence>
<organism evidence="2 3">
    <name type="scientific">Colletotrichum asianum</name>
    <dbReference type="NCBI Taxonomy" id="702518"/>
    <lineage>
        <taxon>Eukaryota</taxon>
        <taxon>Fungi</taxon>
        <taxon>Dikarya</taxon>
        <taxon>Ascomycota</taxon>
        <taxon>Pezizomycotina</taxon>
        <taxon>Sordariomycetes</taxon>
        <taxon>Hypocreomycetidae</taxon>
        <taxon>Glomerellales</taxon>
        <taxon>Glomerellaceae</taxon>
        <taxon>Colletotrichum</taxon>
        <taxon>Colletotrichum gloeosporioides species complex</taxon>
    </lineage>
</organism>
<protein>
    <submittedName>
        <fullName evidence="2">Uncharacterized protein</fullName>
    </submittedName>
</protein>
<feature type="compositionally biased region" description="Acidic residues" evidence="1">
    <location>
        <begin position="107"/>
        <end position="126"/>
    </location>
</feature>
<feature type="compositionally biased region" description="Low complexity" evidence="1">
    <location>
        <begin position="16"/>
        <end position="30"/>
    </location>
</feature>
<dbReference type="EMBL" id="WOWK01000006">
    <property type="protein sequence ID" value="KAF0330757.1"/>
    <property type="molecule type" value="Genomic_DNA"/>
</dbReference>
<keyword evidence="3" id="KW-1185">Reference proteome</keyword>
<feature type="region of interest" description="Disordered" evidence="1">
    <location>
        <begin position="1"/>
        <end position="246"/>
    </location>
</feature>
<feature type="region of interest" description="Disordered" evidence="1">
    <location>
        <begin position="419"/>
        <end position="514"/>
    </location>
</feature>
<reference evidence="2 3" key="1">
    <citation type="submission" date="2019-12" db="EMBL/GenBank/DDBJ databases">
        <title>A genome sequence resource for the geographically widespread anthracnose pathogen Colletotrichum asianum.</title>
        <authorList>
            <person name="Meng Y."/>
        </authorList>
    </citation>
    <scope>NUCLEOTIDE SEQUENCE [LARGE SCALE GENOMIC DNA]</scope>
    <source>
        <strain evidence="2 3">ICMP 18580</strain>
    </source>
</reference>
<dbReference type="Proteomes" id="UP000434172">
    <property type="component" value="Unassembled WGS sequence"/>
</dbReference>
<comment type="caution">
    <text evidence="2">The sequence shown here is derived from an EMBL/GenBank/DDBJ whole genome shotgun (WGS) entry which is preliminary data.</text>
</comment>
<name>A0A8H3ZWJ0_9PEZI</name>
<dbReference type="AlphaFoldDB" id="A0A8H3ZWJ0"/>
<proteinExistence type="predicted"/>
<evidence type="ECO:0000313" key="2">
    <source>
        <dbReference type="EMBL" id="KAF0330757.1"/>
    </source>
</evidence>
<gene>
    <name evidence="2" type="ORF">GQ607_002161</name>
</gene>
<sequence length="533" mass="57902">MVKIKKAGRVYDLENPAPTTTLLAPPTTAKTPPPPSFDNSSKYSDIQLGLGTPMAGGQPSPRGSMRFAPIPGAQPKATSSARDGKKPSEEASETAVSTTVSKASEGEIQEDVEMSDGSDDSDDSDYAESAPQTPVPAQKKTRRKRKRNEAAEAKKRAVTPDTVDSGATNTDPFFDGQTPSDVDDSTVPLDYSLSQPRASSTPNRERSGSPDGPPDTPTKSASKRRCVQPAICPPPRPVLPTSAEAGHKVRTLRKQLKSLHEEEVSGMKLFEEIIDENHATPEFLDAAVDACRTRLQKAVRNRKVPLPAGADNSREQALLADTDSDIPPSPPQELVEIDYGPYPEIFGFDTPNPPKKLYSEEEIADLVRALDKAYKERQEFYNQQQILFARMEKVRKQFHRVYQELEKAKVEEAEALLREARDGSCSGGATASPGTIHSSGGRGQLPGGRPLHKPSPSMNRIRQSLSAAELRSITQERPQPRAVSPGAIPLGSPPRGYSPRAAPKSADPLGTTPYVPYRSFELEAEEIIKKRRG</sequence>
<evidence type="ECO:0000256" key="1">
    <source>
        <dbReference type="SAM" id="MobiDB-lite"/>
    </source>
</evidence>
<feature type="compositionally biased region" description="Polar residues" evidence="1">
    <location>
        <begin position="456"/>
        <end position="477"/>
    </location>
</feature>
<feature type="compositionally biased region" description="Polar residues" evidence="1">
    <location>
        <begin position="427"/>
        <end position="436"/>
    </location>
</feature>
<accession>A0A8H3ZWJ0</accession>
<feature type="compositionally biased region" description="Polar residues" evidence="1">
    <location>
        <begin position="192"/>
        <end position="202"/>
    </location>
</feature>